<evidence type="ECO:0000256" key="4">
    <source>
        <dbReference type="ARBA" id="ARBA00022900"/>
    </source>
</evidence>
<dbReference type="PANTHER" id="PTHR11461">
    <property type="entry name" value="SERINE PROTEASE INHIBITOR, SERPIN"/>
    <property type="match status" value="1"/>
</dbReference>
<dbReference type="InterPro" id="IPR023796">
    <property type="entry name" value="Serpin_dom"/>
</dbReference>
<feature type="domain" description="Serpin" evidence="7">
    <location>
        <begin position="1"/>
        <end position="234"/>
    </location>
</feature>
<evidence type="ECO:0000256" key="1">
    <source>
        <dbReference type="ARBA" id="ARBA00009500"/>
    </source>
</evidence>
<name>A0A151P9P3_ALLMI</name>
<dbReference type="SUPFAM" id="SSF56574">
    <property type="entry name" value="Serpins"/>
    <property type="match status" value="1"/>
</dbReference>
<keyword evidence="3" id="KW-0732">Signal</keyword>
<dbReference type="Pfam" id="PF00079">
    <property type="entry name" value="Serpin"/>
    <property type="match status" value="2"/>
</dbReference>
<dbReference type="Gene3D" id="2.10.310.10">
    <property type="entry name" value="Serpins superfamily"/>
    <property type="match status" value="1"/>
</dbReference>
<protein>
    <submittedName>
        <fullName evidence="8">Alpha-1-antitrypsin-like</fullName>
    </submittedName>
</protein>
<reference evidence="8 9" key="1">
    <citation type="journal article" date="2012" name="Genome Biol.">
        <title>Sequencing three crocodilian genomes to illuminate the evolution of archosaurs and amniotes.</title>
        <authorList>
            <person name="St John J.A."/>
            <person name="Braun E.L."/>
            <person name="Isberg S.R."/>
            <person name="Miles L.G."/>
            <person name="Chong A.Y."/>
            <person name="Gongora J."/>
            <person name="Dalzell P."/>
            <person name="Moran C."/>
            <person name="Bed'hom B."/>
            <person name="Abzhanov A."/>
            <person name="Burgess S.C."/>
            <person name="Cooksey A.M."/>
            <person name="Castoe T.A."/>
            <person name="Crawford N.G."/>
            <person name="Densmore L.D."/>
            <person name="Drew J.C."/>
            <person name="Edwards S.V."/>
            <person name="Faircloth B.C."/>
            <person name="Fujita M.K."/>
            <person name="Greenwold M.J."/>
            <person name="Hoffmann F.G."/>
            <person name="Howard J.M."/>
            <person name="Iguchi T."/>
            <person name="Janes D.E."/>
            <person name="Khan S.Y."/>
            <person name="Kohno S."/>
            <person name="de Koning A.J."/>
            <person name="Lance S.L."/>
            <person name="McCarthy F.M."/>
            <person name="McCormack J.E."/>
            <person name="Merchant M.E."/>
            <person name="Peterson D.G."/>
            <person name="Pollock D.D."/>
            <person name="Pourmand N."/>
            <person name="Raney B.J."/>
            <person name="Roessler K.A."/>
            <person name="Sanford J.R."/>
            <person name="Sawyer R.H."/>
            <person name="Schmidt C.J."/>
            <person name="Triplett E.W."/>
            <person name="Tuberville T.D."/>
            <person name="Venegas-Anaya M."/>
            <person name="Howard J.T."/>
            <person name="Jarvis E.D."/>
            <person name="Guillette L.J.Jr."/>
            <person name="Glenn T.C."/>
            <person name="Green R.E."/>
            <person name="Ray D.A."/>
        </authorList>
    </citation>
    <scope>NUCLEOTIDE SEQUENCE [LARGE SCALE GENOMIC DNA]</scope>
    <source>
        <strain evidence="8">KSC_2009_1</strain>
    </source>
</reference>
<dbReference type="GO" id="GO:0005615">
    <property type="term" value="C:extracellular space"/>
    <property type="evidence" value="ECO:0007669"/>
    <property type="project" value="InterPro"/>
</dbReference>
<dbReference type="SMART" id="SM00093">
    <property type="entry name" value="SERPIN"/>
    <property type="match status" value="1"/>
</dbReference>
<evidence type="ECO:0000313" key="9">
    <source>
        <dbReference type="Proteomes" id="UP000050525"/>
    </source>
</evidence>
<organism evidence="8 9">
    <name type="scientific">Alligator mississippiensis</name>
    <name type="common">American alligator</name>
    <dbReference type="NCBI Taxonomy" id="8496"/>
    <lineage>
        <taxon>Eukaryota</taxon>
        <taxon>Metazoa</taxon>
        <taxon>Chordata</taxon>
        <taxon>Craniata</taxon>
        <taxon>Vertebrata</taxon>
        <taxon>Euteleostomi</taxon>
        <taxon>Archelosauria</taxon>
        <taxon>Archosauria</taxon>
        <taxon>Crocodylia</taxon>
        <taxon>Alligatoridae</taxon>
        <taxon>Alligatorinae</taxon>
        <taxon>Alligator</taxon>
    </lineage>
</organism>
<keyword evidence="2" id="KW-0646">Protease inhibitor</keyword>
<sequence>MLVLGAKSATRNQILEALTFNLTEIEEKEIHDGFHHLIQLLNSPDREIQLSMGNAPFVDVHLNLLQKFVDDVKKFYDSKVFTSNFEDPEHLAKAEKQINDYIKNKTQGKITNLVKDLNQDTLLVLVNYIFFKVFSVSGTYELKDFFMKLGVAKVFSNQADLSGITQDANLKMSRAVHKAMLNVYENGTEAAAATFLEIVADSLSPTIEFNRPFLMMIVDQATNSILFMGKIMNPTEK</sequence>
<dbReference type="EMBL" id="AKHW03000563">
    <property type="protein sequence ID" value="KYO45465.1"/>
    <property type="molecule type" value="Genomic_DNA"/>
</dbReference>
<dbReference type="Proteomes" id="UP000050525">
    <property type="component" value="Unassembled WGS sequence"/>
</dbReference>
<dbReference type="STRING" id="8496.A0A151P9P3"/>
<gene>
    <name evidence="8" type="ORF">Y1Q_0015126</name>
</gene>
<keyword evidence="4" id="KW-0722">Serine protease inhibitor</keyword>
<proteinExistence type="inferred from homology"/>
<keyword evidence="9" id="KW-1185">Reference proteome</keyword>
<dbReference type="AlphaFoldDB" id="A0A151P9P3"/>
<evidence type="ECO:0000256" key="2">
    <source>
        <dbReference type="ARBA" id="ARBA00022690"/>
    </source>
</evidence>
<dbReference type="FunFam" id="3.30.497.10:FF:000001">
    <property type="entry name" value="Serine protease inhibitor"/>
    <property type="match status" value="1"/>
</dbReference>
<comment type="similarity">
    <text evidence="1 6">Belongs to the serpin family.</text>
</comment>
<dbReference type="PROSITE" id="PS00284">
    <property type="entry name" value="SERPIN"/>
    <property type="match status" value="1"/>
</dbReference>
<dbReference type="GO" id="GO:0004867">
    <property type="term" value="F:serine-type endopeptidase inhibitor activity"/>
    <property type="evidence" value="ECO:0007669"/>
    <property type="project" value="UniProtKB-KW"/>
</dbReference>
<dbReference type="InterPro" id="IPR000215">
    <property type="entry name" value="Serpin_fam"/>
</dbReference>
<dbReference type="InterPro" id="IPR042178">
    <property type="entry name" value="Serpin_sf_1"/>
</dbReference>
<dbReference type="InterPro" id="IPR023795">
    <property type="entry name" value="Serpin_CS"/>
</dbReference>
<evidence type="ECO:0000256" key="5">
    <source>
        <dbReference type="ARBA" id="ARBA00023180"/>
    </source>
</evidence>
<evidence type="ECO:0000259" key="7">
    <source>
        <dbReference type="SMART" id="SM00093"/>
    </source>
</evidence>
<evidence type="ECO:0000313" key="8">
    <source>
        <dbReference type="EMBL" id="KYO45465.1"/>
    </source>
</evidence>
<dbReference type="Gene3D" id="3.30.497.10">
    <property type="entry name" value="Antithrombin, subunit I, domain 2"/>
    <property type="match status" value="1"/>
</dbReference>
<dbReference type="InterPro" id="IPR036186">
    <property type="entry name" value="Serpin_sf"/>
</dbReference>
<dbReference type="eggNOG" id="KOG2392">
    <property type="taxonomic scope" value="Eukaryota"/>
</dbReference>
<comment type="caution">
    <text evidence="8">The sequence shown here is derived from an EMBL/GenBank/DDBJ whole genome shotgun (WGS) entry which is preliminary data.</text>
</comment>
<accession>A0A151P9P3</accession>
<evidence type="ECO:0000256" key="6">
    <source>
        <dbReference type="RuleBase" id="RU000411"/>
    </source>
</evidence>
<keyword evidence="5" id="KW-0325">Glycoprotein</keyword>
<dbReference type="FunFam" id="2.10.310.10:FF:000001">
    <property type="entry name" value="Serpin family A member 1"/>
    <property type="match status" value="1"/>
</dbReference>
<dbReference type="PANTHER" id="PTHR11461:SF165">
    <property type="entry name" value="ALPHA-1-ANTITRYPSIN"/>
    <property type="match status" value="1"/>
</dbReference>
<evidence type="ECO:0000256" key="3">
    <source>
        <dbReference type="ARBA" id="ARBA00022729"/>
    </source>
</evidence>